<gene>
    <name evidence="2" type="ORF">PECUL_23A001697</name>
</gene>
<protein>
    <recommendedName>
        <fullName evidence="4">Protein AKNAD1</fullName>
    </recommendedName>
</protein>
<evidence type="ECO:0000256" key="1">
    <source>
        <dbReference type="SAM" id="MobiDB-lite"/>
    </source>
</evidence>
<sequence>MGKRQRGEGEGMVKLVIVRRGGGEKQAGLDCPVSRVALIHHATRAFRSLTRRPATYRRYFGFNLSDLLHSLEPGLERWWLFLGSVISLPLGGVGTQFSYTSIWYAVLRDLCWSIRGSPERPRNATDDEQEDLPYDGILERYLIPTTDQHDFSISGEHSECVCTSLLLFQHMHTIQAVNYIWEIKPHMSDSPNSPDSFCIEISSAGNDINNSAKLEISGVNATSDTTDDEQEDLPYDGILECYLVTNTDHDEDNNSGGDISCHQAFTDLIETEVKSSVKDCEIHTFRAPLHTPESDVYSVSERSTSYRNNEETKQIVTDEGQTKFCTTKIPEVLQRHFSDDALLHPSQFIDYETIPEISIAESSEELLSIQTWKKCSQHDSETEQEDDFETFMVETNINVNQCSNVTTERGSDENDALSDENGRETISKLEEQSRKQDDLFIDGTDKENQCHRDNVERRSSSHDIKYGQGQVHYKLPDFSKIPPKVKIPKGNGHIKAFPAMKRTRSSPNLTGPSNVIKDILESMQPFVEHDHLNESGQTSGQVHAQVYQIPGDANENTANNVSLSNGEGFTTKSSQAQIFQTEIPCQGATFHGANLFCPKVTDVSLNAVHTQGTTEGERMSEMLEEQAQQIKVKIFQNLKSCLETLERNYLSTKEKHRNLQLQVYRTDSQIVGEFDTERQVAGQIFKLGMLLEDLQDQINEKERSQALCTLSPVNTRDTFSTPRTEKTEDVFALLAAHSRDSQLVDASGKVETLNLQPYSNNATSDWTNLGEGLSGNEESILVVDCSSPNKTSVPEKQICEQDPVHLQESIDYTHLLPSDLSLKPRGIKHTETSTKTVNPEFKQEAISQSSDQLSGNNNPLELKFTHIEDKNSLNVNEEIFLDPYLFKEHFTEWHLAENPKEISHRTAGKSWQENGRSSFSLNSRYEKYEAHKPEKILSNHGRLSFLIQEKTVDLDFPDRKGMKDSCSSDWLMSSFSSVSEQSSPRLRKENNLSKGQNYKSNRYKYLQLEDYNDPVSPCAFGRHSFTTSLTKPSLETDSTRSFSSGFRSRMKNTDTNTKGLYLQKSAWASSIPVYPQNKENIADKLHLTKYKRSIHNQHVNRYNFHVPFLRHSRFAGPVIPCSHKVTQQSKCWSCIKQKHMDPTDSKMLNSVLDQALCTAKRMQKTTERMLKKLSTEQSIPSCNRLSYSR</sequence>
<dbReference type="EMBL" id="OW240919">
    <property type="protein sequence ID" value="CAH2311720.1"/>
    <property type="molecule type" value="Genomic_DNA"/>
</dbReference>
<feature type="region of interest" description="Disordered" evidence="1">
    <location>
        <begin position="405"/>
        <end position="445"/>
    </location>
</feature>
<dbReference type="AlphaFoldDB" id="A0AAD1SV05"/>
<name>A0AAD1SV05_PELCU</name>
<feature type="compositionally biased region" description="Basic and acidic residues" evidence="1">
    <location>
        <begin position="420"/>
        <end position="445"/>
    </location>
</feature>
<proteinExistence type="predicted"/>
<reference evidence="2" key="1">
    <citation type="submission" date="2022-03" db="EMBL/GenBank/DDBJ databases">
        <authorList>
            <person name="Alioto T."/>
            <person name="Alioto T."/>
            <person name="Gomez Garrido J."/>
        </authorList>
    </citation>
    <scope>NUCLEOTIDE SEQUENCE</scope>
</reference>
<dbReference type="Proteomes" id="UP001295444">
    <property type="component" value="Chromosome 08"/>
</dbReference>
<accession>A0AAD1SV05</accession>
<evidence type="ECO:0008006" key="4">
    <source>
        <dbReference type="Google" id="ProtNLM"/>
    </source>
</evidence>
<evidence type="ECO:0000313" key="3">
    <source>
        <dbReference type="Proteomes" id="UP001295444"/>
    </source>
</evidence>
<dbReference type="PANTHER" id="PTHR21510">
    <property type="entry name" value="AKNA DOMAIN-CONTAINING PROTEIN"/>
    <property type="match status" value="1"/>
</dbReference>
<organism evidence="2 3">
    <name type="scientific">Pelobates cultripes</name>
    <name type="common">Western spadefoot toad</name>
    <dbReference type="NCBI Taxonomy" id="61616"/>
    <lineage>
        <taxon>Eukaryota</taxon>
        <taxon>Metazoa</taxon>
        <taxon>Chordata</taxon>
        <taxon>Craniata</taxon>
        <taxon>Vertebrata</taxon>
        <taxon>Euteleostomi</taxon>
        <taxon>Amphibia</taxon>
        <taxon>Batrachia</taxon>
        <taxon>Anura</taxon>
        <taxon>Pelobatoidea</taxon>
        <taxon>Pelobatidae</taxon>
        <taxon>Pelobates</taxon>
    </lineage>
</organism>
<keyword evidence="3" id="KW-1185">Reference proteome</keyword>
<evidence type="ECO:0000313" key="2">
    <source>
        <dbReference type="EMBL" id="CAH2311720.1"/>
    </source>
</evidence>
<dbReference type="PANTHER" id="PTHR21510:SF16">
    <property type="entry name" value="PROTEIN AKNAD1"/>
    <property type="match status" value="1"/>
</dbReference>
<dbReference type="InterPro" id="IPR052655">
    <property type="entry name" value="AKNA_Centrosome-Trans_reg"/>
</dbReference>